<keyword evidence="2 5" id="KW-0812">Transmembrane</keyword>
<dbReference type="SUPFAM" id="SSF161084">
    <property type="entry name" value="MAPEG domain-like"/>
    <property type="match status" value="1"/>
</dbReference>
<dbReference type="Pfam" id="PF01124">
    <property type="entry name" value="MAPEG"/>
    <property type="match status" value="1"/>
</dbReference>
<evidence type="ECO:0000256" key="1">
    <source>
        <dbReference type="ARBA" id="ARBA00004141"/>
    </source>
</evidence>
<evidence type="ECO:0000313" key="9">
    <source>
        <dbReference type="Proteomes" id="UP001430584"/>
    </source>
</evidence>
<feature type="transmembrane region" description="Helical" evidence="5">
    <location>
        <begin position="12"/>
        <end position="31"/>
    </location>
</feature>
<keyword evidence="3 5" id="KW-1133">Transmembrane helix</keyword>
<dbReference type="EMBL" id="JAJVCZ030000005">
    <property type="protein sequence ID" value="KAL0259438.1"/>
    <property type="molecule type" value="Genomic_DNA"/>
</dbReference>
<reference evidence="7 8" key="2">
    <citation type="submission" date="2015-05" db="EMBL/GenBank/DDBJ databases">
        <title>Distinctive expansion of gene families associated with plant cell wall degradation and secondary metabolism in the genomes of grapevine trunk pathogens.</title>
        <authorList>
            <person name="Lawrence D.P."/>
            <person name="Travadon R."/>
            <person name="Rolshausen P.E."/>
            <person name="Baumgartner K."/>
        </authorList>
    </citation>
    <scope>NUCLEOTIDE SEQUENCE [LARGE SCALE GENOMIC DNA]</scope>
    <source>
        <strain evidence="7">DS831</strain>
    </source>
</reference>
<evidence type="ECO:0000256" key="5">
    <source>
        <dbReference type="SAM" id="Phobius"/>
    </source>
</evidence>
<protein>
    <submittedName>
        <fullName evidence="7">Putative glutation s-transferase</fullName>
    </submittedName>
</protein>
<accession>A0A0G2E5H0</accession>
<dbReference type="GO" id="GO:0016020">
    <property type="term" value="C:membrane"/>
    <property type="evidence" value="ECO:0007669"/>
    <property type="project" value="UniProtKB-SubCell"/>
</dbReference>
<dbReference type="GO" id="GO:0004364">
    <property type="term" value="F:glutathione transferase activity"/>
    <property type="evidence" value="ECO:0007669"/>
    <property type="project" value="TreeGrafter"/>
</dbReference>
<sequence length="158" mass="17369">MSFATFSVPQEYGYVVLAATGSLFVSTWLGIRVGSFRRAAGVTYPNQYATQAQIDAADGDEKKQKALYLFNCAQRGHYNYLENHTNLLFAMLTVGLRKPVTAAVMGGLWCVGRVLYAVGYTRPDVQNGKGRVIGIWATLIQLALQGMAGWEGYKLLAY</sequence>
<evidence type="ECO:0000313" key="8">
    <source>
        <dbReference type="Proteomes" id="UP000034182"/>
    </source>
</evidence>
<dbReference type="GO" id="GO:0005783">
    <property type="term" value="C:endoplasmic reticulum"/>
    <property type="evidence" value="ECO:0007669"/>
    <property type="project" value="TreeGrafter"/>
</dbReference>
<dbReference type="InterPro" id="IPR023352">
    <property type="entry name" value="MAPEG-like_dom_sf"/>
</dbReference>
<comment type="subcellular location">
    <subcellularLocation>
        <location evidence="1">Membrane</location>
        <topology evidence="1">Multi-pass membrane protein</topology>
    </subcellularLocation>
</comment>
<dbReference type="RefSeq" id="XP_066632467.1">
    <property type="nucleotide sequence ID" value="XM_066776625.1"/>
</dbReference>
<dbReference type="PANTHER" id="PTHR10250">
    <property type="entry name" value="MICROSOMAL GLUTATHIONE S-TRANSFERASE"/>
    <property type="match status" value="1"/>
</dbReference>
<keyword evidence="4 5" id="KW-0472">Membrane</keyword>
<dbReference type="Proteomes" id="UP000034182">
    <property type="component" value="Unassembled WGS sequence"/>
</dbReference>
<comment type="caution">
    <text evidence="7">The sequence shown here is derived from an EMBL/GenBank/DDBJ whole genome shotgun (WGS) entry which is preliminary data.</text>
</comment>
<dbReference type="EMBL" id="LAQI01000133">
    <property type="protein sequence ID" value="KKY18257.1"/>
    <property type="molecule type" value="Genomic_DNA"/>
</dbReference>
<dbReference type="InterPro" id="IPR001129">
    <property type="entry name" value="Membr-assoc_MAPEG"/>
</dbReference>
<proteinExistence type="predicted"/>
<dbReference type="InterPro" id="IPR050997">
    <property type="entry name" value="MAPEG"/>
</dbReference>
<reference evidence="6 9" key="3">
    <citation type="submission" date="2024-02" db="EMBL/GenBank/DDBJ databases">
        <title>De novo assembly and annotation of 12 fungi associated with fruit tree decline syndrome in Ontario, Canada.</title>
        <authorList>
            <person name="Sulman M."/>
            <person name="Ellouze W."/>
            <person name="Ilyukhin E."/>
        </authorList>
    </citation>
    <scope>NUCLEOTIDE SEQUENCE [LARGE SCALE GENOMIC DNA]</scope>
    <source>
        <strain evidence="6 9">FDS-637</strain>
    </source>
</reference>
<keyword evidence="7" id="KW-0808">Transferase</keyword>
<dbReference type="GO" id="GO:0004602">
    <property type="term" value="F:glutathione peroxidase activity"/>
    <property type="evidence" value="ECO:0007669"/>
    <property type="project" value="TreeGrafter"/>
</dbReference>
<dbReference type="Gene3D" id="1.20.120.550">
    <property type="entry name" value="Membrane associated eicosanoid/glutathione metabolism-like domain"/>
    <property type="match status" value="1"/>
</dbReference>
<dbReference type="GO" id="GO:0005635">
    <property type="term" value="C:nuclear envelope"/>
    <property type="evidence" value="ECO:0007669"/>
    <property type="project" value="TreeGrafter"/>
</dbReference>
<dbReference type="AlphaFoldDB" id="A0A0G2E5H0"/>
<name>A0A0G2E5H0_9PEZI</name>
<gene>
    <name evidence="6" type="ORF">SLS55_005174</name>
    <name evidence="7" type="ORF">UCDDS831_g06048</name>
</gene>
<evidence type="ECO:0000256" key="3">
    <source>
        <dbReference type="ARBA" id="ARBA00022989"/>
    </source>
</evidence>
<keyword evidence="9" id="KW-1185">Reference proteome</keyword>
<dbReference type="Proteomes" id="UP001430584">
    <property type="component" value="Unassembled WGS sequence"/>
</dbReference>
<evidence type="ECO:0000256" key="4">
    <source>
        <dbReference type="ARBA" id="ARBA00023136"/>
    </source>
</evidence>
<evidence type="ECO:0000256" key="2">
    <source>
        <dbReference type="ARBA" id="ARBA00022692"/>
    </source>
</evidence>
<dbReference type="GeneID" id="92009259"/>
<organism evidence="7 8">
    <name type="scientific">Diplodia seriata</name>
    <dbReference type="NCBI Taxonomy" id="420778"/>
    <lineage>
        <taxon>Eukaryota</taxon>
        <taxon>Fungi</taxon>
        <taxon>Dikarya</taxon>
        <taxon>Ascomycota</taxon>
        <taxon>Pezizomycotina</taxon>
        <taxon>Dothideomycetes</taxon>
        <taxon>Dothideomycetes incertae sedis</taxon>
        <taxon>Botryosphaeriales</taxon>
        <taxon>Botryosphaeriaceae</taxon>
        <taxon>Diplodia</taxon>
    </lineage>
</organism>
<dbReference type="PANTHER" id="PTHR10250:SF26">
    <property type="entry name" value="GLUTATHIONE S-TRANSFERASE 3, MITOCHONDRIAL"/>
    <property type="match status" value="1"/>
</dbReference>
<reference evidence="7 8" key="1">
    <citation type="submission" date="2015-03" db="EMBL/GenBank/DDBJ databases">
        <authorList>
            <person name="Morales-Cruz A."/>
            <person name="Amrine K.C."/>
            <person name="Cantu D."/>
        </authorList>
    </citation>
    <scope>NUCLEOTIDE SEQUENCE [LARGE SCALE GENOMIC DNA]</scope>
    <source>
        <strain evidence="7">DS831</strain>
    </source>
</reference>
<evidence type="ECO:0000313" key="6">
    <source>
        <dbReference type="EMBL" id="KAL0259438.1"/>
    </source>
</evidence>
<evidence type="ECO:0000313" key="7">
    <source>
        <dbReference type="EMBL" id="KKY18257.1"/>
    </source>
</evidence>